<feature type="binding site" evidence="12">
    <location>
        <position position="114"/>
    </location>
    <ligand>
        <name>GTP</name>
        <dbReference type="ChEBI" id="CHEBI:37565"/>
    </ligand>
</feature>
<dbReference type="SFLD" id="SFLDS00029">
    <property type="entry name" value="Radical_SAM"/>
    <property type="match status" value="1"/>
</dbReference>
<feature type="binding site" evidence="12">
    <location>
        <position position="305"/>
    </location>
    <ligand>
        <name>[4Fe-4S] cluster</name>
        <dbReference type="ChEBI" id="CHEBI:49883"/>
        <label>2</label>
        <note>4Fe-4S-substrate</note>
    </ligand>
</feature>
<dbReference type="SMART" id="SM00729">
    <property type="entry name" value="Elp3"/>
    <property type="match status" value="1"/>
</dbReference>
<evidence type="ECO:0000256" key="3">
    <source>
        <dbReference type="ARBA" id="ARBA00022691"/>
    </source>
</evidence>
<comment type="pathway">
    <text evidence="12">Cofactor biosynthesis; molybdopterin biosynthesis.</text>
</comment>
<dbReference type="PANTHER" id="PTHR22960:SF0">
    <property type="entry name" value="MOLYBDENUM COFACTOR BIOSYNTHESIS PROTEIN 1"/>
    <property type="match status" value="1"/>
</dbReference>
<evidence type="ECO:0000256" key="1">
    <source>
        <dbReference type="ARBA" id="ARBA00012167"/>
    </source>
</evidence>
<feature type="domain" description="Radical SAM core" evidence="13">
    <location>
        <begin position="56"/>
        <end position="282"/>
    </location>
</feature>
<dbReference type="InterPro" id="IPR058240">
    <property type="entry name" value="rSAM_sf"/>
</dbReference>
<feature type="binding site" evidence="12">
    <location>
        <position position="172"/>
    </location>
    <ligand>
        <name>S-adenosyl-L-methionine</name>
        <dbReference type="ChEBI" id="CHEBI:59789"/>
    </ligand>
</feature>
<evidence type="ECO:0000256" key="6">
    <source>
        <dbReference type="ARBA" id="ARBA00023004"/>
    </source>
</evidence>
<dbReference type="CDD" id="cd21117">
    <property type="entry name" value="Twitch_MoaA"/>
    <property type="match status" value="1"/>
</dbReference>
<dbReference type="InterPro" id="IPR000385">
    <property type="entry name" value="MoaA_NifB_PqqE_Fe-S-bd_CS"/>
</dbReference>
<dbReference type="InterPro" id="IPR013785">
    <property type="entry name" value="Aldolase_TIM"/>
</dbReference>
<dbReference type="EC" id="4.1.99.22" evidence="1 12"/>
<dbReference type="SFLD" id="SFLDG01386">
    <property type="entry name" value="main_SPASM_domain-containing"/>
    <property type="match status" value="1"/>
</dbReference>
<dbReference type="EMBL" id="FNBZ01000001">
    <property type="protein sequence ID" value="SDF38951.1"/>
    <property type="molecule type" value="Genomic_DNA"/>
</dbReference>
<dbReference type="HAMAP" id="MF_01225_B">
    <property type="entry name" value="MoaA_B"/>
    <property type="match status" value="1"/>
</dbReference>
<accession>A0ABY0NFH3</accession>
<keyword evidence="10 12" id="KW-0456">Lyase</keyword>
<feature type="binding site" evidence="12">
    <location>
        <position position="208"/>
    </location>
    <ligand>
        <name>GTP</name>
        <dbReference type="ChEBI" id="CHEBI:37565"/>
    </ligand>
</feature>
<evidence type="ECO:0000256" key="12">
    <source>
        <dbReference type="HAMAP-Rule" id="MF_01225"/>
    </source>
</evidence>
<evidence type="ECO:0000256" key="5">
    <source>
        <dbReference type="ARBA" id="ARBA00022741"/>
    </source>
</evidence>
<comment type="cofactor">
    <cofactor evidence="12">
        <name>[4Fe-4S] cluster</name>
        <dbReference type="ChEBI" id="CHEBI:49883"/>
    </cofactor>
    <text evidence="12">Binds 2 [4Fe-4S] clusters. Binds 1 [4Fe-4S] cluster coordinated with 3 cysteines and an exchangeable S-adenosyl-L-methionine and 1 [4Fe-4S] cluster coordinated with 3 cysteines and the GTP-derived substrate.</text>
</comment>
<dbReference type="InterPro" id="IPR010505">
    <property type="entry name" value="MoaA_twitch"/>
</dbReference>
<dbReference type="Pfam" id="PF04055">
    <property type="entry name" value="Radical_SAM"/>
    <property type="match status" value="1"/>
</dbReference>
<protein>
    <recommendedName>
        <fullName evidence="1 12">GTP 3',8-cyclase</fullName>
        <ecNumber evidence="1 12">4.1.99.22</ecNumber>
    </recommendedName>
    <alternativeName>
        <fullName evidence="12">Molybdenum cofactor biosynthesis protein A</fullName>
    </alternativeName>
</protein>
<feature type="binding site" evidence="12">
    <location>
        <position position="242"/>
    </location>
    <ligand>
        <name>S-adenosyl-L-methionine</name>
        <dbReference type="ChEBI" id="CHEBI:59789"/>
    </ligand>
</feature>
<dbReference type="Proteomes" id="UP000199468">
    <property type="component" value="Unassembled WGS sequence"/>
</dbReference>
<keyword evidence="9 12" id="KW-0501">Molybdenum cofactor biosynthesis</keyword>
<proteinExistence type="inferred from homology"/>
<evidence type="ECO:0000256" key="2">
    <source>
        <dbReference type="ARBA" id="ARBA00022485"/>
    </source>
</evidence>
<dbReference type="PANTHER" id="PTHR22960">
    <property type="entry name" value="MOLYBDOPTERIN COFACTOR SYNTHESIS PROTEIN A"/>
    <property type="match status" value="1"/>
</dbReference>
<keyword evidence="8 12" id="KW-0342">GTP-binding</keyword>
<dbReference type="InterPro" id="IPR007197">
    <property type="entry name" value="rSAM"/>
</dbReference>
<dbReference type="NCBIfam" id="TIGR02666">
    <property type="entry name" value="moaA"/>
    <property type="match status" value="1"/>
</dbReference>
<evidence type="ECO:0000256" key="7">
    <source>
        <dbReference type="ARBA" id="ARBA00023014"/>
    </source>
</evidence>
<dbReference type="PROSITE" id="PS01305">
    <property type="entry name" value="MOAA_NIFB_PQQE"/>
    <property type="match status" value="1"/>
</dbReference>
<evidence type="ECO:0000256" key="9">
    <source>
        <dbReference type="ARBA" id="ARBA00023150"/>
    </source>
</evidence>
<comment type="caution">
    <text evidence="14">The sequence shown here is derived from an EMBL/GenBank/DDBJ whole genome shotgun (WGS) entry which is preliminary data.</text>
</comment>
<evidence type="ECO:0000313" key="14">
    <source>
        <dbReference type="EMBL" id="SDF38951.1"/>
    </source>
</evidence>
<keyword evidence="15" id="KW-1185">Reference proteome</keyword>
<feature type="binding site" evidence="12">
    <location>
        <position position="118"/>
    </location>
    <ligand>
        <name>S-adenosyl-L-methionine</name>
        <dbReference type="ChEBI" id="CHEBI:59789"/>
    </ligand>
</feature>
<feature type="binding site" evidence="12">
    <location>
        <position position="78"/>
    </location>
    <ligand>
        <name>S-adenosyl-L-methionine</name>
        <dbReference type="ChEBI" id="CHEBI:59789"/>
    </ligand>
</feature>
<keyword evidence="4 12" id="KW-0479">Metal-binding</keyword>
<feature type="binding site" evidence="12">
    <location>
        <position position="65"/>
    </location>
    <ligand>
        <name>GTP</name>
        <dbReference type="ChEBI" id="CHEBI:37565"/>
    </ligand>
</feature>
<feature type="binding site" evidence="12">
    <location>
        <position position="308"/>
    </location>
    <ligand>
        <name>[4Fe-4S] cluster</name>
        <dbReference type="ChEBI" id="CHEBI:49883"/>
        <label>2</label>
        <note>4Fe-4S-substrate</note>
    </ligand>
</feature>
<evidence type="ECO:0000256" key="10">
    <source>
        <dbReference type="ARBA" id="ARBA00023239"/>
    </source>
</evidence>
<evidence type="ECO:0000256" key="8">
    <source>
        <dbReference type="ARBA" id="ARBA00023134"/>
    </source>
</evidence>
<gene>
    <name evidence="12" type="primary">moaA</name>
    <name evidence="14" type="ORF">SAMN05421844_101498</name>
</gene>
<dbReference type="PROSITE" id="PS51918">
    <property type="entry name" value="RADICAL_SAM"/>
    <property type="match status" value="1"/>
</dbReference>
<dbReference type="CDD" id="cd01335">
    <property type="entry name" value="Radical_SAM"/>
    <property type="match status" value="1"/>
</dbReference>
<evidence type="ECO:0000256" key="4">
    <source>
        <dbReference type="ARBA" id="ARBA00022723"/>
    </source>
</evidence>
<comment type="similarity">
    <text evidence="12">Belongs to the radical SAM superfamily. MoaA family.</text>
</comment>
<feature type="binding site" evidence="12">
    <location>
        <position position="76"/>
    </location>
    <ligand>
        <name>[4Fe-4S] cluster</name>
        <dbReference type="ChEBI" id="CHEBI:49883"/>
        <label>1</label>
        <note>4Fe-4S-S-AdoMet</note>
    </ligand>
</feature>
<keyword evidence="7 12" id="KW-0411">Iron-sulfur</keyword>
<dbReference type="InterPro" id="IPR013483">
    <property type="entry name" value="MoaA"/>
</dbReference>
<dbReference type="InterPro" id="IPR050105">
    <property type="entry name" value="MoCo_biosynth_MoaA/MoaC"/>
</dbReference>
<reference evidence="14 15" key="1">
    <citation type="submission" date="2016-10" db="EMBL/GenBank/DDBJ databases">
        <authorList>
            <person name="Varghese N."/>
            <person name="Submissions S."/>
        </authorList>
    </citation>
    <scope>NUCLEOTIDE SEQUENCE [LARGE SCALE GENOMIC DNA]</scope>
    <source>
        <strain evidence="14 15">DSM 26672</strain>
    </source>
</reference>
<feature type="binding site" evidence="12">
    <location>
        <begin position="310"/>
        <end position="312"/>
    </location>
    <ligand>
        <name>GTP</name>
        <dbReference type="ChEBI" id="CHEBI:37565"/>
    </ligand>
</feature>
<feature type="binding site" evidence="12">
    <location>
        <position position="322"/>
    </location>
    <ligand>
        <name>[4Fe-4S] cluster</name>
        <dbReference type="ChEBI" id="CHEBI:49883"/>
        <label>2</label>
        <note>4Fe-4S-substrate</note>
    </ligand>
</feature>
<comment type="subunit">
    <text evidence="12">Monomer and homodimer.</text>
</comment>
<dbReference type="SFLD" id="SFLDG01067">
    <property type="entry name" value="SPASM/twitch_domain_containing"/>
    <property type="match status" value="1"/>
</dbReference>
<keyword evidence="6 12" id="KW-0408">Iron</keyword>
<evidence type="ECO:0000256" key="11">
    <source>
        <dbReference type="ARBA" id="ARBA00048697"/>
    </source>
</evidence>
<keyword evidence="2 12" id="KW-0004">4Fe-4S</keyword>
<organism evidence="14 15">
    <name type="scientific">Bosea robiniae</name>
    <dbReference type="NCBI Taxonomy" id="1036780"/>
    <lineage>
        <taxon>Bacteria</taxon>
        <taxon>Pseudomonadati</taxon>
        <taxon>Pseudomonadota</taxon>
        <taxon>Alphaproteobacteria</taxon>
        <taxon>Hyphomicrobiales</taxon>
        <taxon>Boseaceae</taxon>
        <taxon>Bosea</taxon>
    </lineage>
</organism>
<comment type="catalytic activity">
    <reaction evidence="11 12">
        <text>GTP + AH2 + S-adenosyl-L-methionine = (8S)-3',8-cyclo-7,8-dihydroguanosine 5'-triphosphate + 5'-deoxyadenosine + L-methionine + A + H(+)</text>
        <dbReference type="Rhea" id="RHEA:49576"/>
        <dbReference type="ChEBI" id="CHEBI:13193"/>
        <dbReference type="ChEBI" id="CHEBI:15378"/>
        <dbReference type="ChEBI" id="CHEBI:17319"/>
        <dbReference type="ChEBI" id="CHEBI:17499"/>
        <dbReference type="ChEBI" id="CHEBI:37565"/>
        <dbReference type="ChEBI" id="CHEBI:57844"/>
        <dbReference type="ChEBI" id="CHEBI:59789"/>
        <dbReference type="ChEBI" id="CHEBI:131766"/>
        <dbReference type="EC" id="4.1.99.22"/>
    </reaction>
</comment>
<dbReference type="SFLD" id="SFLDG01383">
    <property type="entry name" value="cyclic_pyranopterin_phosphate"/>
    <property type="match status" value="1"/>
</dbReference>
<keyword evidence="3 12" id="KW-0949">S-adenosyl-L-methionine</keyword>
<feature type="binding site" evidence="12">
    <location>
        <position position="79"/>
    </location>
    <ligand>
        <name>[4Fe-4S] cluster</name>
        <dbReference type="ChEBI" id="CHEBI:49883"/>
        <label>1</label>
        <note>4Fe-4S-S-AdoMet</note>
    </ligand>
</feature>
<evidence type="ECO:0000313" key="15">
    <source>
        <dbReference type="Proteomes" id="UP000199468"/>
    </source>
</evidence>
<dbReference type="InterPro" id="IPR006638">
    <property type="entry name" value="Elp3/MiaA/NifB-like_rSAM"/>
</dbReference>
<name>A0ABY0NFH3_9HYPH</name>
<keyword evidence="5 12" id="KW-0547">Nucleotide-binding</keyword>
<feature type="binding site" evidence="12">
    <location>
        <position position="72"/>
    </location>
    <ligand>
        <name>[4Fe-4S] cluster</name>
        <dbReference type="ChEBI" id="CHEBI:49883"/>
        <label>1</label>
        <note>4Fe-4S-S-AdoMet</note>
    </ligand>
</feature>
<dbReference type="SUPFAM" id="SSF102114">
    <property type="entry name" value="Radical SAM enzymes"/>
    <property type="match status" value="1"/>
</dbReference>
<evidence type="ECO:0000259" key="13">
    <source>
        <dbReference type="PROSITE" id="PS51918"/>
    </source>
</evidence>
<feature type="binding site" evidence="12">
    <location>
        <position position="148"/>
    </location>
    <ligand>
        <name>GTP</name>
        <dbReference type="ChEBI" id="CHEBI:37565"/>
    </ligand>
</feature>
<sequence length="381" mass="42741">MIRRLTFTGAVPMSCYSNVKARPHPVRTGRSTMREREADVLLDDMKPLTRSPLVDPFGRKISYLRISVTDRCDFRCVYCMSEDMKFLPRKELLTLEELDRIASAFVARGTRKLRLTGGEPLVRRDIMSLFRSLSRHLTSGALDELTLTTNGSLLHRYAAELAGYGVRRINVSIDTLDPDKFREITRRGDLKVVLDGVEAARKAGMRVKINAVALKGVNDDEIEHLMLWSHGLGMDLTLIEVMPMGEIEVGRVDQYLPLSVVRGRLMDKYTLVDDPYRTGGPARYVRVKETGGLVGFITPLTHNFCESCNRVRLTCTGTLYMCLGQEDAADLRAPVRASQDDALLFRAMDEAIARKPKGHDFIIDRRHSGPAVGRHMSVTGG</sequence>
<dbReference type="Pfam" id="PF06463">
    <property type="entry name" value="Mob_synth_C"/>
    <property type="match status" value="1"/>
</dbReference>
<dbReference type="Gene3D" id="3.20.20.70">
    <property type="entry name" value="Aldolase class I"/>
    <property type="match status" value="1"/>
</dbReference>
<comment type="function">
    <text evidence="12">Catalyzes the cyclization of GTP to (8S)-3',8-cyclo-7,8-dihydroguanosine 5'-triphosphate.</text>
</comment>
<dbReference type="InterPro" id="IPR040064">
    <property type="entry name" value="MoaA-like"/>
</dbReference>